<dbReference type="InterPro" id="IPR050354">
    <property type="entry name" value="F-box/kelch-repeat_ARATH"/>
</dbReference>
<dbReference type="InParanoid" id="A0A251UGY1"/>
<dbReference type="STRING" id="4232.A0A251UGY1"/>
<dbReference type="Gene3D" id="2.120.10.80">
    <property type="entry name" value="Kelch-type beta propeller"/>
    <property type="match status" value="1"/>
</dbReference>
<protein>
    <submittedName>
        <fullName evidence="1">Kelch-type beta propeller</fullName>
    </submittedName>
    <submittedName>
        <fullName evidence="2">Putative kelch repeat-containing F-box family protein</fullName>
    </submittedName>
</protein>
<dbReference type="PANTHER" id="PTHR24414:SF44">
    <property type="entry name" value="F-BOX DOMAIN-CONTAINING PROTEIN"/>
    <property type="match status" value="1"/>
</dbReference>
<dbReference type="GO" id="GO:0005634">
    <property type="term" value="C:nucleus"/>
    <property type="evidence" value="ECO:0000318"/>
    <property type="project" value="GO_Central"/>
</dbReference>
<keyword evidence="3" id="KW-1185">Reference proteome</keyword>
<dbReference type="Proteomes" id="UP000215914">
    <property type="component" value="Chromosome 6"/>
</dbReference>
<organism evidence="2 3">
    <name type="scientific">Helianthus annuus</name>
    <name type="common">Common sunflower</name>
    <dbReference type="NCBI Taxonomy" id="4232"/>
    <lineage>
        <taxon>Eukaryota</taxon>
        <taxon>Viridiplantae</taxon>
        <taxon>Streptophyta</taxon>
        <taxon>Embryophyta</taxon>
        <taxon>Tracheophyta</taxon>
        <taxon>Spermatophyta</taxon>
        <taxon>Magnoliopsida</taxon>
        <taxon>eudicotyledons</taxon>
        <taxon>Gunneridae</taxon>
        <taxon>Pentapetalae</taxon>
        <taxon>asterids</taxon>
        <taxon>campanulids</taxon>
        <taxon>Asterales</taxon>
        <taxon>Asteraceae</taxon>
        <taxon>Asteroideae</taxon>
        <taxon>Heliantheae alliance</taxon>
        <taxon>Heliantheae</taxon>
        <taxon>Helianthus</taxon>
    </lineage>
</organism>
<name>A0A251UGY1_HELAN</name>
<reference evidence="1" key="3">
    <citation type="submission" date="2020-06" db="EMBL/GenBank/DDBJ databases">
        <title>Helianthus annuus Genome sequencing and assembly Release 2.</title>
        <authorList>
            <person name="Gouzy J."/>
            <person name="Langlade N."/>
            <person name="Munos S."/>
        </authorList>
    </citation>
    <scope>NUCLEOTIDE SEQUENCE</scope>
    <source>
        <tissue evidence="1">Leaves</tissue>
    </source>
</reference>
<dbReference type="FunCoup" id="A0A251UGY1">
    <property type="interactions" value="1266"/>
</dbReference>
<gene>
    <name evidence="2" type="ORF">HannXRQ_Chr06g0173591</name>
    <name evidence="1" type="ORF">HanXRQr2_Chr06g0253201</name>
</gene>
<dbReference type="InterPro" id="IPR015915">
    <property type="entry name" value="Kelch-typ_b-propeller"/>
</dbReference>
<dbReference type="OMA" id="SHVWIEI"/>
<dbReference type="EMBL" id="MNCJ02000321">
    <property type="protein sequence ID" value="KAF5801878.1"/>
    <property type="molecule type" value="Genomic_DNA"/>
</dbReference>
<dbReference type="GO" id="GO:0043161">
    <property type="term" value="P:proteasome-mediated ubiquitin-dependent protein catabolic process"/>
    <property type="evidence" value="ECO:0000318"/>
    <property type="project" value="GO_Central"/>
</dbReference>
<dbReference type="SUPFAM" id="SSF117281">
    <property type="entry name" value="Kelch motif"/>
    <property type="match status" value="1"/>
</dbReference>
<dbReference type="EMBL" id="CM007895">
    <property type="protein sequence ID" value="OTG22627.1"/>
    <property type="molecule type" value="Genomic_DNA"/>
</dbReference>
<evidence type="ECO:0000313" key="2">
    <source>
        <dbReference type="EMBL" id="OTG22627.1"/>
    </source>
</evidence>
<proteinExistence type="predicted"/>
<sequence>MNNYTETNSSTEPPPIHGDILDAILSHIPLIHLIPLSHVSKAWTASVSSTFRTSTNPKPWLVLHTQSSRHSYQYQCPYPSTHAYDPDSNKWIRIHTRSPTTNHITTLRSSHSNLLYTLSPTNFSFSFDPLHLTWHHVSAPKVSRLDPIVAVVGRRVVVAGGAYDFENDPLAVEIYDLQSHTWIKSDPMPRIFSFNHSASSIWLSVASDDPNLFVMEKSSGMTYSFDTSTNTWSGPYDLRPDRNVYHSVIGKLTGRLIVIGVLGEAEDVTGVKVWEVDCESFGLKAIGEMPVDIVEDLRRCDEVISSIDVVMGGNVVYMCVGERDGEVVVCEVGDKGGCRWRKVVNTVGECGVMDRVVLTCSVVGVEDLQRAVRVEDWKFVVKR</sequence>
<reference evidence="2" key="2">
    <citation type="submission" date="2017-02" db="EMBL/GenBank/DDBJ databases">
        <title>Sunflower complete genome.</title>
        <authorList>
            <person name="Langlade N."/>
            <person name="Munos S."/>
        </authorList>
    </citation>
    <scope>NUCLEOTIDE SEQUENCE [LARGE SCALE GENOMIC DNA]</scope>
    <source>
        <tissue evidence="2">Leaves</tissue>
    </source>
</reference>
<evidence type="ECO:0000313" key="3">
    <source>
        <dbReference type="Proteomes" id="UP000215914"/>
    </source>
</evidence>
<reference evidence="1 3" key="1">
    <citation type="journal article" date="2017" name="Nature">
        <title>The sunflower genome provides insights into oil metabolism, flowering and Asterid evolution.</title>
        <authorList>
            <person name="Badouin H."/>
            <person name="Gouzy J."/>
            <person name="Grassa C.J."/>
            <person name="Murat F."/>
            <person name="Staton S.E."/>
            <person name="Cottret L."/>
            <person name="Lelandais-Briere C."/>
            <person name="Owens G.L."/>
            <person name="Carrere S."/>
            <person name="Mayjonade B."/>
            <person name="Legrand L."/>
            <person name="Gill N."/>
            <person name="Kane N.C."/>
            <person name="Bowers J.E."/>
            <person name="Hubner S."/>
            <person name="Bellec A."/>
            <person name="Berard A."/>
            <person name="Berges H."/>
            <person name="Blanchet N."/>
            <person name="Boniface M.C."/>
            <person name="Brunel D."/>
            <person name="Catrice O."/>
            <person name="Chaidir N."/>
            <person name="Claudel C."/>
            <person name="Donnadieu C."/>
            <person name="Faraut T."/>
            <person name="Fievet G."/>
            <person name="Helmstetter N."/>
            <person name="King M."/>
            <person name="Knapp S.J."/>
            <person name="Lai Z."/>
            <person name="Le Paslier M.C."/>
            <person name="Lippi Y."/>
            <person name="Lorenzon L."/>
            <person name="Mandel J.R."/>
            <person name="Marage G."/>
            <person name="Marchand G."/>
            <person name="Marquand E."/>
            <person name="Bret-Mestries E."/>
            <person name="Morien E."/>
            <person name="Nambeesan S."/>
            <person name="Nguyen T."/>
            <person name="Pegot-Espagnet P."/>
            <person name="Pouilly N."/>
            <person name="Raftis F."/>
            <person name="Sallet E."/>
            <person name="Schiex T."/>
            <person name="Thomas J."/>
            <person name="Vandecasteele C."/>
            <person name="Vares D."/>
            <person name="Vear F."/>
            <person name="Vautrin S."/>
            <person name="Crespi M."/>
            <person name="Mangin B."/>
            <person name="Burke J.M."/>
            <person name="Salse J."/>
            <person name="Munos S."/>
            <person name="Vincourt P."/>
            <person name="Rieseberg L.H."/>
            <person name="Langlade N.B."/>
        </authorList>
    </citation>
    <scope>NUCLEOTIDE SEQUENCE [LARGE SCALE GENOMIC DNA]</scope>
    <source>
        <strain evidence="3">cv. SF193</strain>
        <tissue evidence="1">Leaves</tissue>
    </source>
</reference>
<dbReference type="Gramene" id="mRNA:HanXRQr2_Chr06g0253201">
    <property type="protein sequence ID" value="CDS:HanXRQr2_Chr06g0253201.1"/>
    <property type="gene ID" value="HanXRQr2_Chr06g0253201"/>
</dbReference>
<dbReference type="AlphaFoldDB" id="A0A251UGY1"/>
<dbReference type="OrthoDB" id="1854110at2759"/>
<accession>A0A251UGY1</accession>
<dbReference type="PANTHER" id="PTHR24414">
    <property type="entry name" value="F-BOX/KELCH-REPEAT PROTEIN SKIP4"/>
    <property type="match status" value="1"/>
</dbReference>
<dbReference type="GO" id="GO:0005829">
    <property type="term" value="C:cytosol"/>
    <property type="evidence" value="ECO:0000318"/>
    <property type="project" value="GO_Central"/>
</dbReference>
<evidence type="ECO:0000313" key="1">
    <source>
        <dbReference type="EMBL" id="KAF5801878.1"/>
    </source>
</evidence>